<dbReference type="Gene3D" id="3.90.550.10">
    <property type="entry name" value="Spore Coat Polysaccharide Biosynthesis Protein SpsA, Chain A"/>
    <property type="match status" value="1"/>
</dbReference>
<feature type="domain" description="Glycosyltransferase 2-like" evidence="3">
    <location>
        <begin position="6"/>
        <end position="119"/>
    </location>
</feature>
<gene>
    <name evidence="4" type="ORF">Gferi_26995</name>
</gene>
<dbReference type="STRING" id="1424294.Gferi_26995"/>
<keyword evidence="5" id="KW-1185">Reference proteome</keyword>
<keyword evidence="1" id="KW-0328">Glycosyltransferase</keyword>
<dbReference type="Pfam" id="PF00535">
    <property type="entry name" value="Glycos_transf_2"/>
    <property type="match status" value="1"/>
</dbReference>
<dbReference type="OrthoDB" id="396512at2"/>
<reference evidence="4 5" key="1">
    <citation type="submission" date="2016-09" db="EMBL/GenBank/DDBJ databases">
        <title>Genomic analysis reveals versatility of anaerobic energy metabolism of Geosporobacter ferrireducens IRF9 of phylum Firmicutes.</title>
        <authorList>
            <person name="Kim S.-J."/>
        </authorList>
    </citation>
    <scope>NUCLEOTIDE SEQUENCE [LARGE SCALE GENOMIC DNA]</scope>
    <source>
        <strain evidence="4 5">IRF9</strain>
    </source>
</reference>
<dbReference type="SUPFAM" id="SSF53448">
    <property type="entry name" value="Nucleotide-diphospho-sugar transferases"/>
    <property type="match status" value="1"/>
</dbReference>
<dbReference type="InterPro" id="IPR029044">
    <property type="entry name" value="Nucleotide-diphossugar_trans"/>
</dbReference>
<dbReference type="InterPro" id="IPR001173">
    <property type="entry name" value="Glyco_trans_2-like"/>
</dbReference>
<dbReference type="KEGG" id="gfe:Gferi_26995"/>
<sequence>MKYLTFVVPSYNSEAYLERCIESLLPGGEDVEIIIVNDGSTDKTGKITDMYANLYPNIVKAVHKENGGHGSGVNVGIERAKGIYFKVVDSDDWVEEGSYLTLLNKIKEIVESDITIDLFVSNYVYNRLDNGTFHGVHYRNVFDSNKISTWDDMKYFTISQYLIMHSLTFRTEVIRLAGVKLPEHTFYVDNIFAYQPLPYVKKLMYLDIDFYQYFIGREDQSVNEKSMIRRIDQQFTVTKIILNSYNIKEIKQMSPKLARYMIRQISILISITSTLCSLSNTNEYKFEMNKLWMELRTIDKSLYTQVKYFLLNAITILPEPICDKVAISCYRFAKRKYKFA</sequence>
<proteinExistence type="predicted"/>
<dbReference type="AlphaFoldDB" id="A0A1D8GPM7"/>
<evidence type="ECO:0000313" key="5">
    <source>
        <dbReference type="Proteomes" id="UP000095743"/>
    </source>
</evidence>
<dbReference type="CDD" id="cd00761">
    <property type="entry name" value="Glyco_tranf_GTA_type"/>
    <property type="match status" value="1"/>
</dbReference>
<dbReference type="PANTHER" id="PTHR22916">
    <property type="entry name" value="GLYCOSYLTRANSFERASE"/>
    <property type="match status" value="1"/>
</dbReference>
<dbReference type="RefSeq" id="WP_069981191.1">
    <property type="nucleotide sequence ID" value="NZ_CP017269.1"/>
</dbReference>
<dbReference type="PANTHER" id="PTHR22916:SF51">
    <property type="entry name" value="GLYCOSYLTRANSFERASE EPSH-RELATED"/>
    <property type="match status" value="1"/>
</dbReference>
<accession>A0A1D8GPM7</accession>
<evidence type="ECO:0000313" key="4">
    <source>
        <dbReference type="EMBL" id="AOT72882.1"/>
    </source>
</evidence>
<dbReference type="Proteomes" id="UP000095743">
    <property type="component" value="Chromosome"/>
</dbReference>
<evidence type="ECO:0000256" key="2">
    <source>
        <dbReference type="ARBA" id="ARBA00022679"/>
    </source>
</evidence>
<name>A0A1D8GPM7_9FIRM</name>
<dbReference type="GO" id="GO:0016757">
    <property type="term" value="F:glycosyltransferase activity"/>
    <property type="evidence" value="ECO:0007669"/>
    <property type="project" value="UniProtKB-KW"/>
</dbReference>
<evidence type="ECO:0000256" key="1">
    <source>
        <dbReference type="ARBA" id="ARBA00022676"/>
    </source>
</evidence>
<evidence type="ECO:0000259" key="3">
    <source>
        <dbReference type="Pfam" id="PF00535"/>
    </source>
</evidence>
<keyword evidence="2 4" id="KW-0808">Transferase</keyword>
<organism evidence="4 5">
    <name type="scientific">Geosporobacter ferrireducens</name>
    <dbReference type="NCBI Taxonomy" id="1424294"/>
    <lineage>
        <taxon>Bacteria</taxon>
        <taxon>Bacillati</taxon>
        <taxon>Bacillota</taxon>
        <taxon>Clostridia</taxon>
        <taxon>Peptostreptococcales</taxon>
        <taxon>Thermotaleaceae</taxon>
        <taxon>Geosporobacter</taxon>
    </lineage>
</organism>
<dbReference type="EMBL" id="CP017269">
    <property type="protein sequence ID" value="AOT72882.1"/>
    <property type="molecule type" value="Genomic_DNA"/>
</dbReference>
<protein>
    <submittedName>
        <fullName evidence="4">Glycosyl transferase</fullName>
    </submittedName>
</protein>